<proteinExistence type="predicted"/>
<dbReference type="Proteomes" id="UP000615989">
    <property type="component" value="Unassembled WGS sequence"/>
</dbReference>
<feature type="transmembrane region" description="Helical" evidence="1">
    <location>
        <begin position="234"/>
        <end position="252"/>
    </location>
</feature>
<reference evidence="2" key="1">
    <citation type="submission" date="2019-12" db="EMBL/GenBank/DDBJ databases">
        <title>Comparative genomics gives insights into the taxonomy of the Azoarcus-Aromatoleum group and reveals separate origins of nif in the plant-associated Azoarcus and non-plant-associated Aromatoleum sub-groups.</title>
        <authorList>
            <person name="Lafos M."/>
            <person name="Maluk M."/>
            <person name="Batista M."/>
            <person name="Junghare M."/>
            <person name="Carmona M."/>
            <person name="Faoro H."/>
            <person name="Cruz L.M."/>
            <person name="Battistoni F."/>
            <person name="De Souza E."/>
            <person name="Pedrosa F."/>
            <person name="Chen W.-M."/>
            <person name="Poole P.S."/>
            <person name="Dixon R.A."/>
            <person name="James E.K."/>
        </authorList>
    </citation>
    <scope>NUCLEOTIDE SEQUENCE</scope>
    <source>
        <strain evidence="2">LuFRes1</strain>
    </source>
</reference>
<protein>
    <submittedName>
        <fullName evidence="2">Uncharacterized protein</fullName>
    </submittedName>
</protein>
<dbReference type="RefSeq" id="WP_169118913.1">
    <property type="nucleotide sequence ID" value="NZ_WTVG02000034.1"/>
</dbReference>
<keyword evidence="1" id="KW-0812">Transmembrane</keyword>
<feature type="transmembrane region" description="Helical" evidence="1">
    <location>
        <begin position="347"/>
        <end position="365"/>
    </location>
</feature>
<sequence length="405" mass="43746">MKLHAVTNHGMSIGKYSISLLLFAGLFFGNVFTVAKAILALVGAVSLNGRRIGKLVDRNAVLWLLFIGAYSINSYVTGFGIESVNLQFLVLPVAAIFAGRAVGLRCKSDKQYLSILFLVAVSLSFFTLLSIFLSIYEQGFAGLSRNIKIVGLGDTEASATILGGYLVILVSLAGALFCPNDDVSALKRILLFCAVGISVVAALRLGSRTHLILPLLSMLIGSTLNRGREGRMRNAVFVVLLAMLPFAVNEVVQSDSMIASYFMDRLNDDTYSAATAGGRIERWSNATVLMLQNPQGWSLALNGYSHNFWLDAARSGGWLAFVLLCLHTLSGIHTCKKAIERNCSCPVFVTSTACVVTGFLLLFALEPILDGFTYIISAYCGFLSLVASATVRRSSIKLAHRVMAR</sequence>
<feature type="transmembrane region" description="Helical" evidence="1">
    <location>
        <begin position="156"/>
        <end position="177"/>
    </location>
</feature>
<comment type="caution">
    <text evidence="2">The sequence shown here is derived from an EMBL/GenBank/DDBJ whole genome shotgun (WGS) entry which is preliminary data.</text>
</comment>
<evidence type="ECO:0000313" key="3">
    <source>
        <dbReference type="Proteomes" id="UP000615989"/>
    </source>
</evidence>
<feature type="transmembrane region" description="Helical" evidence="1">
    <location>
        <begin position="316"/>
        <end position="335"/>
    </location>
</feature>
<evidence type="ECO:0000256" key="1">
    <source>
        <dbReference type="SAM" id="Phobius"/>
    </source>
</evidence>
<gene>
    <name evidence="2" type="ORF">GO606_12645</name>
</gene>
<feature type="transmembrane region" description="Helical" evidence="1">
    <location>
        <begin position="189"/>
        <end position="205"/>
    </location>
</feature>
<feature type="transmembrane region" description="Helical" evidence="1">
    <location>
        <begin position="60"/>
        <end position="78"/>
    </location>
</feature>
<keyword evidence="1" id="KW-0472">Membrane</keyword>
<feature type="transmembrane region" description="Helical" evidence="1">
    <location>
        <begin position="211"/>
        <end position="227"/>
    </location>
</feature>
<feature type="transmembrane region" description="Helical" evidence="1">
    <location>
        <begin position="115"/>
        <end position="136"/>
    </location>
</feature>
<accession>A0ABX1PLW8</accession>
<name>A0ABX1PLW8_9RHOO</name>
<keyword evidence="1" id="KW-1133">Transmembrane helix</keyword>
<dbReference type="EMBL" id="WTVG01000035">
    <property type="protein sequence ID" value="NMG25555.1"/>
    <property type="molecule type" value="Genomic_DNA"/>
</dbReference>
<keyword evidence="3" id="KW-1185">Reference proteome</keyword>
<evidence type="ECO:0000313" key="2">
    <source>
        <dbReference type="EMBL" id="NMG25555.1"/>
    </source>
</evidence>
<feature type="transmembrane region" description="Helical" evidence="1">
    <location>
        <begin position="84"/>
        <end position="103"/>
    </location>
</feature>
<feature type="transmembrane region" description="Helical" evidence="1">
    <location>
        <begin position="371"/>
        <end position="391"/>
    </location>
</feature>
<feature type="transmembrane region" description="Helical" evidence="1">
    <location>
        <begin position="20"/>
        <end position="48"/>
    </location>
</feature>
<organism evidence="2 3">
    <name type="scientific">Aromatoleum anaerobium</name>
    <dbReference type="NCBI Taxonomy" id="182180"/>
    <lineage>
        <taxon>Bacteria</taxon>
        <taxon>Pseudomonadati</taxon>
        <taxon>Pseudomonadota</taxon>
        <taxon>Betaproteobacteria</taxon>
        <taxon>Rhodocyclales</taxon>
        <taxon>Rhodocyclaceae</taxon>
        <taxon>Aromatoleum</taxon>
    </lineage>
</organism>